<keyword evidence="5" id="KW-0346">Stress response</keyword>
<dbReference type="EMBL" id="FWDO01000005">
    <property type="protein sequence ID" value="SLM18605.1"/>
    <property type="molecule type" value="Genomic_DNA"/>
</dbReference>
<evidence type="ECO:0000313" key="5">
    <source>
        <dbReference type="EMBL" id="SLM18605.1"/>
    </source>
</evidence>
<reference evidence="5" key="1">
    <citation type="submission" date="2017-02" db="EMBL/GenBank/DDBJ databases">
        <authorList>
            <person name="Regsiter A."/>
            <person name="William W."/>
        </authorList>
    </citation>
    <scope>NUCLEOTIDE SEQUENCE</scope>
    <source>
        <strain evidence="5">BdmA 4</strain>
    </source>
</reference>
<feature type="domain" description="SHSP" evidence="4">
    <location>
        <begin position="72"/>
        <end position="189"/>
    </location>
</feature>
<dbReference type="CDD" id="cd06464">
    <property type="entry name" value="ACD_sHsps-like"/>
    <property type="match status" value="1"/>
</dbReference>
<accession>A0A3P3XQP5</accession>
<protein>
    <submittedName>
        <fullName evidence="5">Heat shock protein Hsp20</fullName>
    </submittedName>
</protein>
<dbReference type="PROSITE" id="PS01031">
    <property type="entry name" value="SHSP"/>
    <property type="match status" value="1"/>
</dbReference>
<organism evidence="5">
    <name type="scientific">uncultured spirochete</name>
    <dbReference type="NCBI Taxonomy" id="156406"/>
    <lineage>
        <taxon>Bacteria</taxon>
        <taxon>Pseudomonadati</taxon>
        <taxon>Spirochaetota</taxon>
        <taxon>Spirochaetia</taxon>
        <taxon>Spirochaetales</taxon>
        <taxon>environmental samples</taxon>
    </lineage>
</organism>
<evidence type="ECO:0000256" key="1">
    <source>
        <dbReference type="PROSITE-ProRule" id="PRU00285"/>
    </source>
</evidence>
<comment type="similarity">
    <text evidence="1 2">Belongs to the small heat shock protein (HSP20) family.</text>
</comment>
<dbReference type="Gene3D" id="2.60.40.790">
    <property type="match status" value="1"/>
</dbReference>
<gene>
    <name evidence="5" type="ORF">SPIRO4BDMA_50120</name>
</gene>
<evidence type="ECO:0000259" key="4">
    <source>
        <dbReference type="PROSITE" id="PS01031"/>
    </source>
</evidence>
<evidence type="ECO:0000256" key="2">
    <source>
        <dbReference type="RuleBase" id="RU003616"/>
    </source>
</evidence>
<proteinExistence type="inferred from homology"/>
<feature type="region of interest" description="Disordered" evidence="3">
    <location>
        <begin position="30"/>
        <end position="52"/>
    </location>
</feature>
<dbReference type="InterPro" id="IPR002068">
    <property type="entry name" value="A-crystallin/Hsp20_dom"/>
</dbReference>
<evidence type="ECO:0000256" key="3">
    <source>
        <dbReference type="SAM" id="MobiDB-lite"/>
    </source>
</evidence>
<dbReference type="SUPFAM" id="SSF49764">
    <property type="entry name" value="HSP20-like chaperones"/>
    <property type="match status" value="1"/>
</dbReference>
<dbReference type="AlphaFoldDB" id="A0A3P3XQP5"/>
<sequence length="193" mass="21874">MNKRPYMDIGSIFDDIFEAAKDFGERMKNFAPGFEGPGDPDEHDEGSGKRPGCHGMGGGAWFEAHGDDNVDYYPNYSYPPLNVYMLPDKSLVFEFAVAGFDEKNMSLSFQGDYMVFSAKIDVTEQPEEGVRYFKRRLKLKDIDKQKYYVPADKFDQEKVKAAFRNGILKVTVPPKDVVDTPEGIKIEIVKEGE</sequence>
<name>A0A3P3XQP5_9SPIR</name>
<dbReference type="Pfam" id="PF00011">
    <property type="entry name" value="HSP20"/>
    <property type="match status" value="1"/>
</dbReference>
<dbReference type="InterPro" id="IPR008978">
    <property type="entry name" value="HSP20-like_chaperone"/>
</dbReference>